<gene>
    <name evidence="1" type="ORF">HC031_32310</name>
</gene>
<feature type="non-terminal residue" evidence="1">
    <location>
        <position position="1"/>
    </location>
</feature>
<dbReference type="EMBL" id="JAATVY010000100">
    <property type="protein sequence ID" value="NJC74362.1"/>
    <property type="molecule type" value="Genomic_DNA"/>
</dbReference>
<organism evidence="1 2">
    <name type="scientific">Planosporangium thailandense</name>
    <dbReference type="NCBI Taxonomy" id="765197"/>
    <lineage>
        <taxon>Bacteria</taxon>
        <taxon>Bacillati</taxon>
        <taxon>Actinomycetota</taxon>
        <taxon>Actinomycetes</taxon>
        <taxon>Micromonosporales</taxon>
        <taxon>Micromonosporaceae</taxon>
        <taxon>Planosporangium</taxon>
    </lineage>
</organism>
<accession>A0ABX0Y899</accession>
<protein>
    <submittedName>
        <fullName evidence="1">DNA-binding response regulator</fullName>
    </submittedName>
</protein>
<keyword evidence="1" id="KW-0238">DNA-binding</keyword>
<comment type="caution">
    <text evidence="1">The sequence shown here is derived from an EMBL/GenBank/DDBJ whole genome shotgun (WGS) entry which is preliminary data.</text>
</comment>
<name>A0ABX0Y899_9ACTN</name>
<evidence type="ECO:0000313" key="1">
    <source>
        <dbReference type="EMBL" id="NJC74362.1"/>
    </source>
</evidence>
<dbReference type="GO" id="GO:0003677">
    <property type="term" value="F:DNA binding"/>
    <property type="evidence" value="ECO:0007669"/>
    <property type="project" value="UniProtKB-KW"/>
</dbReference>
<evidence type="ECO:0000313" key="2">
    <source>
        <dbReference type="Proteomes" id="UP000722989"/>
    </source>
</evidence>
<sequence length="28" mass="3091">NYVSSLLAKLGMERRTQAAVLASKLLRT</sequence>
<keyword evidence="2" id="KW-1185">Reference proteome</keyword>
<proteinExistence type="predicted"/>
<dbReference type="Proteomes" id="UP000722989">
    <property type="component" value="Unassembled WGS sequence"/>
</dbReference>
<reference evidence="1 2" key="1">
    <citation type="submission" date="2020-03" db="EMBL/GenBank/DDBJ databases">
        <title>WGS of the type strain of Planosporangium spp.</title>
        <authorList>
            <person name="Thawai C."/>
        </authorList>
    </citation>
    <scope>NUCLEOTIDE SEQUENCE [LARGE SCALE GENOMIC DNA]</scope>
    <source>
        <strain evidence="1 2">TBRC 5610</strain>
    </source>
</reference>